<name>A0A640UT70_9ACTN</name>
<dbReference type="EMBL" id="BLIR01000001">
    <property type="protein sequence ID" value="GFE38574.1"/>
    <property type="molecule type" value="Genomic_DNA"/>
</dbReference>
<organism evidence="1 2">
    <name type="scientific">Streptomyces tubercidicus</name>
    <dbReference type="NCBI Taxonomy" id="47759"/>
    <lineage>
        <taxon>Bacteria</taxon>
        <taxon>Bacillati</taxon>
        <taxon>Actinomycetota</taxon>
        <taxon>Actinomycetes</taxon>
        <taxon>Kitasatosporales</taxon>
        <taxon>Streptomycetaceae</taxon>
        <taxon>Streptomyces</taxon>
    </lineage>
</organism>
<evidence type="ECO:0000313" key="1">
    <source>
        <dbReference type="EMBL" id="GFE38574.1"/>
    </source>
</evidence>
<proteinExistence type="predicted"/>
<comment type="caution">
    <text evidence="1">The sequence shown here is derived from an EMBL/GenBank/DDBJ whole genome shotgun (WGS) entry which is preliminary data.</text>
</comment>
<reference evidence="1 2" key="1">
    <citation type="submission" date="2019-12" db="EMBL/GenBank/DDBJ databases">
        <title>Whole genome shotgun sequence of Streptomyces tubercidicus NBRC 13090.</title>
        <authorList>
            <person name="Ichikawa N."/>
            <person name="Kimura A."/>
            <person name="Kitahashi Y."/>
            <person name="Komaki H."/>
            <person name="Tamura T."/>
        </authorList>
    </citation>
    <scope>NUCLEOTIDE SEQUENCE [LARGE SCALE GENOMIC DNA]</scope>
    <source>
        <strain evidence="1 2">NBRC 13090</strain>
    </source>
</reference>
<dbReference type="Proteomes" id="UP000431826">
    <property type="component" value="Unassembled WGS sequence"/>
</dbReference>
<gene>
    <name evidence="1" type="ORF">Stube_32470</name>
</gene>
<protein>
    <submittedName>
        <fullName evidence="1">Uncharacterized protein</fullName>
    </submittedName>
</protein>
<accession>A0A640UT70</accession>
<evidence type="ECO:0000313" key="2">
    <source>
        <dbReference type="Proteomes" id="UP000431826"/>
    </source>
</evidence>
<sequence length="78" mass="8035">MGPGTGRSVVITLRTSGPPAVSWLTARICGIPVSDMVSPSYVPMAGVGRMRRLAAAFPEVPPAFRGGREPGGVLMANV</sequence>
<keyword evidence="2" id="KW-1185">Reference proteome</keyword>
<dbReference type="AlphaFoldDB" id="A0A640UT70"/>